<protein>
    <submittedName>
        <fullName evidence="1">Putative ovule protein</fullName>
    </submittedName>
</protein>
<accession>A0A0V0H074</accession>
<proteinExistence type="predicted"/>
<feature type="non-terminal residue" evidence="1">
    <location>
        <position position="1"/>
    </location>
</feature>
<name>A0A0V0H074_SOLCH</name>
<reference evidence="1" key="1">
    <citation type="submission" date="2015-12" db="EMBL/GenBank/DDBJ databases">
        <title>Gene expression during late stages of embryo sac development: a critical building block for successful pollen-pistil interactions.</title>
        <authorList>
            <person name="Liu Y."/>
            <person name="Joly V."/>
            <person name="Sabar M."/>
            <person name="Matton D.P."/>
        </authorList>
    </citation>
    <scope>NUCLEOTIDE SEQUENCE</scope>
</reference>
<dbReference type="EMBL" id="GEDG01028107">
    <property type="protein sequence ID" value="JAP13401.1"/>
    <property type="molecule type" value="Transcribed_RNA"/>
</dbReference>
<organism evidence="1">
    <name type="scientific">Solanum chacoense</name>
    <name type="common">Chaco potato</name>
    <dbReference type="NCBI Taxonomy" id="4108"/>
    <lineage>
        <taxon>Eukaryota</taxon>
        <taxon>Viridiplantae</taxon>
        <taxon>Streptophyta</taxon>
        <taxon>Embryophyta</taxon>
        <taxon>Tracheophyta</taxon>
        <taxon>Spermatophyta</taxon>
        <taxon>Magnoliopsida</taxon>
        <taxon>eudicotyledons</taxon>
        <taxon>Gunneridae</taxon>
        <taxon>Pentapetalae</taxon>
        <taxon>asterids</taxon>
        <taxon>lamiids</taxon>
        <taxon>Solanales</taxon>
        <taxon>Solanaceae</taxon>
        <taxon>Solanoideae</taxon>
        <taxon>Solaneae</taxon>
        <taxon>Solanum</taxon>
    </lineage>
</organism>
<sequence length="84" mass="9600">FKAIHSNQGRWRSVRSEKSYALLLVTFIKIISKRLTNVTTSTVVSEKDQIAYYFHCIKSGPLRTKFPELVGQTNCMSLTKMSQS</sequence>
<evidence type="ECO:0000313" key="1">
    <source>
        <dbReference type="EMBL" id="JAP13401.1"/>
    </source>
</evidence>
<dbReference type="AlphaFoldDB" id="A0A0V0H074"/>